<protein>
    <submittedName>
        <fullName evidence="8">ATP-dependent helicase HrpB</fullName>
    </submittedName>
</protein>
<dbReference type="PROSITE" id="PS00690">
    <property type="entry name" value="DEAH_ATP_HELICASE"/>
    <property type="match status" value="1"/>
</dbReference>
<keyword evidence="1" id="KW-0547">Nucleotide-binding</keyword>
<accession>A0A7C8BP35</accession>
<dbReference type="InterPro" id="IPR013689">
    <property type="entry name" value="RNA_helicase_ATP-dep_HrpB_C"/>
</dbReference>
<dbReference type="InterPro" id="IPR007502">
    <property type="entry name" value="Helicase-assoc_dom"/>
</dbReference>
<dbReference type="NCBIfam" id="TIGR01970">
    <property type="entry name" value="DEAH_box_HrpB"/>
    <property type="match status" value="1"/>
</dbReference>
<evidence type="ECO:0000313" key="9">
    <source>
        <dbReference type="Proteomes" id="UP000481339"/>
    </source>
</evidence>
<dbReference type="InterPro" id="IPR010225">
    <property type="entry name" value="HrpB"/>
</dbReference>
<dbReference type="GO" id="GO:0004386">
    <property type="term" value="F:helicase activity"/>
    <property type="evidence" value="ECO:0007669"/>
    <property type="project" value="UniProtKB-KW"/>
</dbReference>
<dbReference type="SMART" id="SM00490">
    <property type="entry name" value="HELICc"/>
    <property type="match status" value="1"/>
</dbReference>
<evidence type="ECO:0000256" key="2">
    <source>
        <dbReference type="ARBA" id="ARBA00022801"/>
    </source>
</evidence>
<dbReference type="EMBL" id="WBKA01000008">
    <property type="protein sequence ID" value="KAB1631255.1"/>
    <property type="molecule type" value="Genomic_DNA"/>
</dbReference>
<dbReference type="Gene3D" id="3.40.50.300">
    <property type="entry name" value="P-loop containing nucleotide triphosphate hydrolases"/>
    <property type="match status" value="2"/>
</dbReference>
<dbReference type="CDD" id="cd18791">
    <property type="entry name" value="SF2_C_RHA"/>
    <property type="match status" value="1"/>
</dbReference>
<sequence>MPAVSAFDLPTLARGLPAGAVLPGLAAAFARDAAPRLVVEAPPGSGKTTVVPPAIACHASGRVVVAEPRRLAARAAAARLASLTGTRVGDLAGYAVRGERRVSPAARVVFVTNGLLVRRLLADPELAGVSAVVIDEVHERGLDGDLAFALSDEVARLRDDLTLAVMSATLDADRWAGLLGDDARVLRVPARPHPLRTVWAPPPDGVARLDDRGVTRAFLTHVAATIEHALAAHPEGSLLAFLPGRREVDAVVGLLRGRGIDARPLHGSMSSAEQDAALAEPPGGERRVIVATAIAESSLTVPGVHIVVDAGLAREPRLDRRRGFAGLVTVPASQASVAQRAGRAARLGPGVAVHCCAERELALAPAEARPEIATGDLTGLALALAAWGDPDAADLRLPDRPPAAALETARGTLAALGALARDDAGRVRITARGRALARVPAHPRLARALLDAAERIGPERAAELVAALDADLRAPGGDLAALLRELRRGGTPAARRWRRDVRRLARLVPGGRRDGNDGPRAHTGGPGPGDVDRLPDDAALGLVTGLAHPERIARRREGSIGEYALASGTAAALPRGSALSEAEWLAVADVARARTASASGAVIRAAVPIDRAIVKTAGAALLRDETETAWRDGRVRAWRVRRLGALELARTPTSPDPAAARAAVRALLRGEPPEAAPLGILVWTPAAARLRARLALLHRSLGDPWPAMDDASLAARVDDWLGPEIDRLAAGRPASALDLGDALRRLLPWPAAARLDELAPERITVPSGSAVRVDYPDPADPATPPVLAVKLQECFGWTRTPRVADGRVPVQLQLLSPARRPVAITMDLASFWQEGYRQARAELRGRYPRHPWPEDPRTATPTRGTKRRSG</sequence>
<feature type="compositionally biased region" description="Basic and acidic residues" evidence="5">
    <location>
        <begin position="845"/>
        <end position="857"/>
    </location>
</feature>
<evidence type="ECO:0000256" key="4">
    <source>
        <dbReference type="ARBA" id="ARBA00022840"/>
    </source>
</evidence>
<dbReference type="SMART" id="SM00487">
    <property type="entry name" value="DEXDc"/>
    <property type="match status" value="1"/>
</dbReference>
<dbReference type="OrthoDB" id="9805617at2"/>
<keyword evidence="2" id="KW-0378">Hydrolase</keyword>
<evidence type="ECO:0000256" key="3">
    <source>
        <dbReference type="ARBA" id="ARBA00022806"/>
    </source>
</evidence>
<dbReference type="InterPro" id="IPR014001">
    <property type="entry name" value="Helicase_ATP-bd"/>
</dbReference>
<feature type="compositionally biased region" description="Basic and acidic residues" evidence="5">
    <location>
        <begin position="511"/>
        <end position="520"/>
    </location>
</feature>
<dbReference type="GO" id="GO:0003676">
    <property type="term" value="F:nucleic acid binding"/>
    <property type="evidence" value="ECO:0007669"/>
    <property type="project" value="InterPro"/>
</dbReference>
<keyword evidence="4" id="KW-0067">ATP-binding</keyword>
<dbReference type="SUPFAM" id="SSF52540">
    <property type="entry name" value="P-loop containing nucleoside triphosphate hydrolases"/>
    <property type="match status" value="1"/>
</dbReference>
<evidence type="ECO:0000259" key="6">
    <source>
        <dbReference type="PROSITE" id="PS51192"/>
    </source>
</evidence>
<dbReference type="Proteomes" id="UP000481339">
    <property type="component" value="Unassembled WGS sequence"/>
</dbReference>
<dbReference type="Pfam" id="PF08482">
    <property type="entry name" value="HrpB_C"/>
    <property type="match status" value="1"/>
</dbReference>
<dbReference type="InterPro" id="IPR011545">
    <property type="entry name" value="DEAD/DEAH_box_helicase_dom"/>
</dbReference>
<name>A0A7C8BP35_9MICO</name>
<dbReference type="RefSeq" id="WP_158036840.1">
    <property type="nucleotide sequence ID" value="NZ_BAAAZV010000001.1"/>
</dbReference>
<evidence type="ECO:0000313" key="8">
    <source>
        <dbReference type="EMBL" id="KAB1631255.1"/>
    </source>
</evidence>
<dbReference type="Pfam" id="PF00270">
    <property type="entry name" value="DEAD"/>
    <property type="match status" value="1"/>
</dbReference>
<dbReference type="Pfam" id="PF00271">
    <property type="entry name" value="Helicase_C"/>
    <property type="match status" value="1"/>
</dbReference>
<dbReference type="Gene3D" id="1.20.120.1080">
    <property type="match status" value="1"/>
</dbReference>
<dbReference type="AlphaFoldDB" id="A0A7C8BP35"/>
<dbReference type="InterPro" id="IPR002464">
    <property type="entry name" value="DNA/RNA_helicase_DEAH_CS"/>
</dbReference>
<gene>
    <name evidence="8" type="primary">hrpB</name>
    <name evidence="8" type="ORF">F8O02_08615</name>
</gene>
<dbReference type="PROSITE" id="PS51194">
    <property type="entry name" value="HELICASE_CTER"/>
    <property type="match status" value="1"/>
</dbReference>
<dbReference type="PANTHER" id="PTHR43519:SF1">
    <property type="entry name" value="ATP-DEPENDENT RNA HELICASE HRPB"/>
    <property type="match status" value="1"/>
</dbReference>
<dbReference type="PANTHER" id="PTHR43519">
    <property type="entry name" value="ATP-DEPENDENT RNA HELICASE HRPB"/>
    <property type="match status" value="1"/>
</dbReference>
<keyword evidence="3 8" id="KW-0347">Helicase</keyword>
<dbReference type="SMART" id="SM00847">
    <property type="entry name" value="HA2"/>
    <property type="match status" value="1"/>
</dbReference>
<feature type="region of interest" description="Disordered" evidence="5">
    <location>
        <begin position="845"/>
        <end position="870"/>
    </location>
</feature>
<dbReference type="GO" id="GO:0016787">
    <property type="term" value="F:hydrolase activity"/>
    <property type="evidence" value="ECO:0007669"/>
    <property type="project" value="UniProtKB-KW"/>
</dbReference>
<dbReference type="PIRSF" id="PIRSF005496">
    <property type="entry name" value="ATP_hel_hrpB"/>
    <property type="match status" value="1"/>
</dbReference>
<evidence type="ECO:0000259" key="7">
    <source>
        <dbReference type="PROSITE" id="PS51194"/>
    </source>
</evidence>
<evidence type="ECO:0000256" key="1">
    <source>
        <dbReference type="ARBA" id="ARBA00022741"/>
    </source>
</evidence>
<dbReference type="PROSITE" id="PS51192">
    <property type="entry name" value="HELICASE_ATP_BIND_1"/>
    <property type="match status" value="1"/>
</dbReference>
<dbReference type="InterPro" id="IPR027417">
    <property type="entry name" value="P-loop_NTPase"/>
</dbReference>
<feature type="domain" description="Helicase C-terminal" evidence="7">
    <location>
        <begin position="225"/>
        <end position="388"/>
    </location>
</feature>
<feature type="domain" description="Helicase ATP-binding" evidence="6">
    <location>
        <begin position="28"/>
        <end position="188"/>
    </location>
</feature>
<reference evidence="8 9" key="1">
    <citation type="submission" date="2019-09" db="EMBL/GenBank/DDBJ databases">
        <title>Phylogeny of genus Pseudoclavibacter and closely related genus.</title>
        <authorList>
            <person name="Li Y."/>
        </authorList>
    </citation>
    <scope>NUCLEOTIDE SEQUENCE [LARGE SCALE GENOMIC DNA]</scope>
    <source>
        <strain evidence="8 9">JCM 16921</strain>
    </source>
</reference>
<dbReference type="GO" id="GO:0005524">
    <property type="term" value="F:ATP binding"/>
    <property type="evidence" value="ECO:0007669"/>
    <property type="project" value="UniProtKB-KW"/>
</dbReference>
<keyword evidence="9" id="KW-1185">Reference proteome</keyword>
<dbReference type="InterPro" id="IPR001650">
    <property type="entry name" value="Helicase_C-like"/>
</dbReference>
<proteinExistence type="predicted"/>
<evidence type="ECO:0000256" key="5">
    <source>
        <dbReference type="SAM" id="MobiDB-lite"/>
    </source>
</evidence>
<comment type="caution">
    <text evidence="8">The sequence shown here is derived from an EMBL/GenBank/DDBJ whole genome shotgun (WGS) entry which is preliminary data.</text>
</comment>
<feature type="region of interest" description="Disordered" evidence="5">
    <location>
        <begin position="508"/>
        <end position="535"/>
    </location>
</feature>
<organism evidence="8 9">
    <name type="scientific">Pseudoclavibacter caeni</name>
    <dbReference type="NCBI Taxonomy" id="908846"/>
    <lineage>
        <taxon>Bacteria</taxon>
        <taxon>Bacillati</taxon>
        <taxon>Actinomycetota</taxon>
        <taxon>Actinomycetes</taxon>
        <taxon>Micrococcales</taxon>
        <taxon>Microbacteriaceae</taxon>
        <taxon>Pseudoclavibacter</taxon>
    </lineage>
</organism>